<evidence type="ECO:0000313" key="2">
    <source>
        <dbReference type="Proteomes" id="UP000542695"/>
    </source>
</evidence>
<gene>
    <name evidence="1" type="ORF">HX798_26165</name>
</gene>
<dbReference type="AlphaFoldDB" id="A0A7Y8D3I7"/>
<evidence type="ECO:0000313" key="1">
    <source>
        <dbReference type="EMBL" id="NWC83747.1"/>
    </source>
</evidence>
<dbReference type="EMBL" id="JACARV010000103">
    <property type="protein sequence ID" value="NWC83747.1"/>
    <property type="molecule type" value="Genomic_DNA"/>
</dbReference>
<protein>
    <submittedName>
        <fullName evidence="1">Uncharacterized protein</fullName>
    </submittedName>
</protein>
<organism evidence="1 2">
    <name type="scientific">Pseudomonas putida</name>
    <name type="common">Arthrobacter siderocapsulatus</name>
    <dbReference type="NCBI Taxonomy" id="303"/>
    <lineage>
        <taxon>Bacteria</taxon>
        <taxon>Pseudomonadati</taxon>
        <taxon>Pseudomonadota</taxon>
        <taxon>Gammaproteobacteria</taxon>
        <taxon>Pseudomonadales</taxon>
        <taxon>Pseudomonadaceae</taxon>
        <taxon>Pseudomonas</taxon>
    </lineage>
</organism>
<name>A0A7Y8D3I7_PSEPU</name>
<accession>A0A7Y8D3I7</accession>
<comment type="caution">
    <text evidence="1">The sequence shown here is derived from an EMBL/GenBank/DDBJ whole genome shotgun (WGS) entry which is preliminary data.</text>
</comment>
<proteinExistence type="predicted"/>
<sequence length="197" mass="22144">MVPDQFKSLLKILKSKLEADLSEGADMQYIANEEIKWSKGPSFSVLPYGLELSGVTPSPILSSEPKSKKNCFKFYSAEQCGFYKSDVYGVNSTVIETEIYQVEGQSTYSVRFDDDGEAIRASGVVFEGGVPNISCCLDEDGEYWCYEYRCEEGRVVSMITYASNSVPGTEIFVERDGENVTGLYFRNKDSKVYVYRI</sequence>
<reference evidence="1 2" key="1">
    <citation type="submission" date="2020-04" db="EMBL/GenBank/DDBJ databases">
        <title>Molecular characterization of pseudomonads from Agaricus bisporus reveal novel blotch 2 pathogens in Western Europe.</title>
        <authorList>
            <person name="Taparia T."/>
            <person name="Krijger M."/>
            <person name="Haynes E."/>
            <person name="Elpinstone J.G."/>
            <person name="Noble R."/>
            <person name="Van Der Wolf J."/>
        </authorList>
    </citation>
    <scope>NUCLEOTIDE SEQUENCE [LARGE SCALE GENOMIC DNA]</scope>
    <source>
        <strain evidence="1 2">P7765</strain>
    </source>
</reference>
<dbReference type="Proteomes" id="UP000542695">
    <property type="component" value="Unassembled WGS sequence"/>
</dbReference>
<dbReference type="RefSeq" id="WP_161872487.1">
    <property type="nucleotide sequence ID" value="NZ_JACARV010000103.1"/>
</dbReference>